<proteinExistence type="predicted"/>
<reference evidence="1 2" key="1">
    <citation type="submission" date="2016-10" db="EMBL/GenBank/DDBJ databases">
        <authorList>
            <person name="Varghese N."/>
            <person name="Submissions S."/>
        </authorList>
    </citation>
    <scope>NUCLEOTIDE SEQUENCE [LARGE SCALE GENOMIC DNA]</scope>
    <source>
        <strain evidence="2">DSM 19823 / KCTC 23066 / CCTCC M 208030 / D25</strain>
    </source>
</reference>
<dbReference type="RefSeq" id="WP_041894135.1">
    <property type="nucleotide sequence ID" value="NZ_CP010817.1"/>
</dbReference>
<dbReference type="KEGG" id="mpw:MPR_3175"/>
<comment type="caution">
    <text evidence="1">The sequence shown here is derived from an EMBL/GenBank/DDBJ whole genome shotgun (WGS) entry which is preliminary data.</text>
</comment>
<accession>A0AAJ4W373</accession>
<gene>
    <name evidence="1" type="ORF">SAMN04488089_104180</name>
</gene>
<protein>
    <submittedName>
        <fullName evidence="1">Uncharacterized protein</fullName>
    </submittedName>
</protein>
<name>A0AAJ4W373_MYRPR</name>
<organism evidence="1 2">
    <name type="scientific">Myroides profundi</name>
    <dbReference type="NCBI Taxonomy" id="480520"/>
    <lineage>
        <taxon>Bacteria</taxon>
        <taxon>Pseudomonadati</taxon>
        <taxon>Bacteroidota</taxon>
        <taxon>Flavobacteriia</taxon>
        <taxon>Flavobacteriales</taxon>
        <taxon>Flavobacteriaceae</taxon>
        <taxon>Myroides</taxon>
    </lineage>
</organism>
<dbReference type="Proteomes" id="UP000183496">
    <property type="component" value="Unassembled WGS sequence"/>
</dbReference>
<evidence type="ECO:0000313" key="2">
    <source>
        <dbReference type="Proteomes" id="UP000183496"/>
    </source>
</evidence>
<dbReference type="EMBL" id="FOFY01000004">
    <property type="protein sequence ID" value="SEQ60456.1"/>
    <property type="molecule type" value="Genomic_DNA"/>
</dbReference>
<dbReference type="AlphaFoldDB" id="A0AAJ4W373"/>
<sequence>MSTKIYFASLLLLLINGHSYGQLIDKQKEKTKTTFVDYIIERKYYKHDDYDSIGNKIDHCIKFRTNKHVFEYNKDGLLSTLKSEEIASEEIMMMNNLHFIYSPNRLLETIYPSNNSYSLRNTIFWDDSTDLEYTNNSLQKIQSGSYNNPNTFITIKEIKNNLPRKIHYDDNICAYPLNSSKIDYVIRYNTHNNIKTIKTKRNTRKFKYDKKKYPFHYFPFAFTLNYSLLPYPLIGTNYIQQNNITEVQNTDYTDKITYTYNDKDLPQTVRITRRYKNTKNIVYPLYEYEYEYYYKEIEITE</sequence>
<keyword evidence="2" id="KW-1185">Reference proteome</keyword>
<evidence type="ECO:0000313" key="1">
    <source>
        <dbReference type="EMBL" id="SEQ60456.1"/>
    </source>
</evidence>